<protein>
    <submittedName>
        <fullName evidence="3">8-oxo-dGTPase</fullName>
    </submittedName>
</protein>
<sequence length="146" mass="17084">MKVKFHDQVEDNLIKFAVIISKFQNKWVFCKHKARDTYECPGGHREPEEDILTAAKRELYEETGATEYTMVPISVYSVSSYDGVTKEETETFGMLYYADIKVFGELPEYEIEKVELFKELPDRWTYPLIQPELIKKINTVIVNKST</sequence>
<evidence type="ECO:0000313" key="3">
    <source>
        <dbReference type="EMBL" id="ROR23619.1"/>
    </source>
</evidence>
<dbReference type="InterPro" id="IPR020084">
    <property type="entry name" value="NUDIX_hydrolase_CS"/>
</dbReference>
<name>A0A3N1XA37_9FIRM</name>
<gene>
    <name evidence="3" type="ORF">EDD66_11312</name>
</gene>
<organism evidence="3 4">
    <name type="scientific">Mobilisporobacter senegalensis</name>
    <dbReference type="NCBI Taxonomy" id="1329262"/>
    <lineage>
        <taxon>Bacteria</taxon>
        <taxon>Bacillati</taxon>
        <taxon>Bacillota</taxon>
        <taxon>Clostridia</taxon>
        <taxon>Lachnospirales</taxon>
        <taxon>Lachnospiraceae</taxon>
        <taxon>Mobilisporobacter</taxon>
    </lineage>
</organism>
<dbReference type="Pfam" id="PF00293">
    <property type="entry name" value="NUDIX"/>
    <property type="match status" value="1"/>
</dbReference>
<dbReference type="Gene3D" id="3.90.79.10">
    <property type="entry name" value="Nucleoside Triphosphate Pyrophosphohydrolase"/>
    <property type="match status" value="1"/>
</dbReference>
<keyword evidence="4" id="KW-1185">Reference proteome</keyword>
<feature type="domain" description="Nudix hydrolase" evidence="2">
    <location>
        <begin position="16"/>
        <end position="115"/>
    </location>
</feature>
<dbReference type="GO" id="GO:0016787">
    <property type="term" value="F:hydrolase activity"/>
    <property type="evidence" value="ECO:0007669"/>
    <property type="project" value="UniProtKB-KW"/>
</dbReference>
<dbReference type="Proteomes" id="UP000273083">
    <property type="component" value="Unassembled WGS sequence"/>
</dbReference>
<dbReference type="SUPFAM" id="SSF55811">
    <property type="entry name" value="Nudix"/>
    <property type="match status" value="1"/>
</dbReference>
<evidence type="ECO:0000256" key="1">
    <source>
        <dbReference type="ARBA" id="ARBA00022801"/>
    </source>
</evidence>
<reference evidence="3 4" key="1">
    <citation type="submission" date="2018-11" db="EMBL/GenBank/DDBJ databases">
        <title>Genomic Encyclopedia of Type Strains, Phase IV (KMG-IV): sequencing the most valuable type-strain genomes for metagenomic binning, comparative biology and taxonomic classification.</title>
        <authorList>
            <person name="Goeker M."/>
        </authorList>
    </citation>
    <scope>NUCLEOTIDE SEQUENCE [LARGE SCALE GENOMIC DNA]</scope>
    <source>
        <strain evidence="3 4">DSM 26537</strain>
    </source>
</reference>
<dbReference type="CDD" id="cd04665">
    <property type="entry name" value="NUDIX_RppH"/>
    <property type="match status" value="1"/>
</dbReference>
<dbReference type="InterPro" id="IPR014078">
    <property type="entry name" value="Nudix_YtkD"/>
</dbReference>
<dbReference type="PROSITE" id="PS00893">
    <property type="entry name" value="NUDIX_BOX"/>
    <property type="match status" value="1"/>
</dbReference>
<keyword evidence="1" id="KW-0378">Hydrolase</keyword>
<dbReference type="EMBL" id="RJVG01000013">
    <property type="protein sequence ID" value="ROR23619.1"/>
    <property type="molecule type" value="Genomic_DNA"/>
</dbReference>
<dbReference type="AlphaFoldDB" id="A0A3N1XA37"/>
<comment type="caution">
    <text evidence="3">The sequence shown here is derived from an EMBL/GenBank/DDBJ whole genome shotgun (WGS) entry which is preliminary data.</text>
</comment>
<evidence type="ECO:0000313" key="4">
    <source>
        <dbReference type="Proteomes" id="UP000273083"/>
    </source>
</evidence>
<dbReference type="InterPro" id="IPR000086">
    <property type="entry name" value="NUDIX_hydrolase_dom"/>
</dbReference>
<dbReference type="OrthoDB" id="9131041at2"/>
<proteinExistence type="predicted"/>
<evidence type="ECO:0000259" key="2">
    <source>
        <dbReference type="Pfam" id="PF00293"/>
    </source>
</evidence>
<accession>A0A3N1XA37</accession>
<dbReference type="RefSeq" id="WP_123610619.1">
    <property type="nucleotide sequence ID" value="NZ_RJVG01000013.1"/>
</dbReference>
<dbReference type="InterPro" id="IPR015797">
    <property type="entry name" value="NUDIX_hydrolase-like_dom_sf"/>
</dbReference>